<feature type="domain" description="EamA" evidence="7">
    <location>
        <begin position="167"/>
        <end position="314"/>
    </location>
</feature>
<feature type="transmembrane region" description="Helical" evidence="6">
    <location>
        <begin position="241"/>
        <end position="262"/>
    </location>
</feature>
<evidence type="ECO:0000256" key="2">
    <source>
        <dbReference type="ARBA" id="ARBA00022475"/>
    </source>
</evidence>
<comment type="subcellular location">
    <subcellularLocation>
        <location evidence="1">Cell membrane</location>
        <topology evidence="1">Multi-pass membrane protein</topology>
    </subcellularLocation>
</comment>
<dbReference type="Gene3D" id="1.10.3730.20">
    <property type="match status" value="1"/>
</dbReference>
<evidence type="ECO:0000256" key="1">
    <source>
        <dbReference type="ARBA" id="ARBA00004651"/>
    </source>
</evidence>
<feature type="transmembrane region" description="Helical" evidence="6">
    <location>
        <begin position="54"/>
        <end position="72"/>
    </location>
</feature>
<feature type="transmembrane region" description="Helical" evidence="6">
    <location>
        <begin position="198"/>
        <end position="221"/>
    </location>
</feature>
<keyword evidence="2" id="KW-1003">Cell membrane</keyword>
<dbReference type="PANTHER" id="PTHR42920:SF5">
    <property type="entry name" value="EAMA DOMAIN-CONTAINING PROTEIN"/>
    <property type="match status" value="1"/>
</dbReference>
<evidence type="ECO:0000256" key="3">
    <source>
        <dbReference type="ARBA" id="ARBA00022692"/>
    </source>
</evidence>
<dbReference type="SUPFAM" id="SSF103481">
    <property type="entry name" value="Multidrug resistance efflux transporter EmrE"/>
    <property type="match status" value="2"/>
</dbReference>
<gene>
    <name evidence="8" type="ORF">UFOPK3957_00649</name>
</gene>
<name>A0A6J7MUP0_9ZZZZ</name>
<accession>A0A6J7MUP0</accession>
<proteinExistence type="predicted"/>
<evidence type="ECO:0000259" key="7">
    <source>
        <dbReference type="Pfam" id="PF00892"/>
    </source>
</evidence>
<dbReference type="InterPro" id="IPR051258">
    <property type="entry name" value="Diverse_Substrate_Transporter"/>
</dbReference>
<feature type="domain" description="EamA" evidence="7">
    <location>
        <begin position="21"/>
        <end position="155"/>
    </location>
</feature>
<dbReference type="AlphaFoldDB" id="A0A6J7MUP0"/>
<feature type="transmembrane region" description="Helical" evidence="6">
    <location>
        <begin position="274"/>
        <end position="293"/>
    </location>
</feature>
<dbReference type="GO" id="GO:0005886">
    <property type="term" value="C:plasma membrane"/>
    <property type="evidence" value="ECO:0007669"/>
    <property type="project" value="UniProtKB-SubCell"/>
</dbReference>
<sequence>MSDLAEPLPGVSLARNLSPAKGYVLYVLAATCFALNGTVSKSILLSGIDAARLSQLRVTAAFVILLAFVAITRPAALKLRRSEIPVLLAYGVLGIVMTQWLYFVSLERLPVGVALLIEFTAPIMVALWFRFGMRQPTRRLVWGALVLALVGLAMVAQVWQGFTLNALGVAAGFGAAAALAIYYVLGDRQVRQPEPRDAVSLTMWGFGAASLFWAIVQPWWSFPWASLSGSGFPLGDASSPVPLWVLCTSMVVLGTVVPFWLVVAALHHIRASQASVVGMTEPLLATVIAWFALGESLTVIQIIGAFVVLAGVLLAERSR</sequence>
<feature type="transmembrane region" description="Helical" evidence="6">
    <location>
        <begin position="109"/>
        <end position="129"/>
    </location>
</feature>
<keyword evidence="3 6" id="KW-0812">Transmembrane</keyword>
<reference evidence="8" key="1">
    <citation type="submission" date="2020-05" db="EMBL/GenBank/DDBJ databases">
        <authorList>
            <person name="Chiriac C."/>
            <person name="Salcher M."/>
            <person name="Ghai R."/>
            <person name="Kavagutti S V."/>
        </authorList>
    </citation>
    <scope>NUCLEOTIDE SEQUENCE</scope>
</reference>
<feature type="transmembrane region" description="Helical" evidence="6">
    <location>
        <begin position="84"/>
        <end position="103"/>
    </location>
</feature>
<dbReference type="Pfam" id="PF00892">
    <property type="entry name" value="EamA"/>
    <property type="match status" value="2"/>
</dbReference>
<evidence type="ECO:0000313" key="8">
    <source>
        <dbReference type="EMBL" id="CAB4984661.1"/>
    </source>
</evidence>
<feature type="transmembrane region" description="Helical" evidence="6">
    <location>
        <begin position="141"/>
        <end position="160"/>
    </location>
</feature>
<evidence type="ECO:0000256" key="4">
    <source>
        <dbReference type="ARBA" id="ARBA00022989"/>
    </source>
</evidence>
<protein>
    <submittedName>
        <fullName evidence="8">Unannotated protein</fullName>
    </submittedName>
</protein>
<organism evidence="8">
    <name type="scientific">freshwater metagenome</name>
    <dbReference type="NCBI Taxonomy" id="449393"/>
    <lineage>
        <taxon>unclassified sequences</taxon>
        <taxon>metagenomes</taxon>
        <taxon>ecological metagenomes</taxon>
    </lineage>
</organism>
<evidence type="ECO:0000256" key="6">
    <source>
        <dbReference type="SAM" id="Phobius"/>
    </source>
</evidence>
<feature type="transmembrane region" description="Helical" evidence="6">
    <location>
        <begin position="299"/>
        <end position="315"/>
    </location>
</feature>
<dbReference type="EMBL" id="CAFBOM010000088">
    <property type="protein sequence ID" value="CAB4984661.1"/>
    <property type="molecule type" value="Genomic_DNA"/>
</dbReference>
<keyword evidence="4 6" id="KW-1133">Transmembrane helix</keyword>
<dbReference type="InterPro" id="IPR037185">
    <property type="entry name" value="EmrE-like"/>
</dbReference>
<evidence type="ECO:0000256" key="5">
    <source>
        <dbReference type="ARBA" id="ARBA00023136"/>
    </source>
</evidence>
<feature type="transmembrane region" description="Helical" evidence="6">
    <location>
        <begin position="23"/>
        <end position="48"/>
    </location>
</feature>
<feature type="transmembrane region" description="Helical" evidence="6">
    <location>
        <begin position="166"/>
        <end position="186"/>
    </location>
</feature>
<keyword evidence="5 6" id="KW-0472">Membrane</keyword>
<dbReference type="PANTHER" id="PTHR42920">
    <property type="entry name" value="OS03G0707200 PROTEIN-RELATED"/>
    <property type="match status" value="1"/>
</dbReference>
<dbReference type="InterPro" id="IPR000620">
    <property type="entry name" value="EamA_dom"/>
</dbReference>